<keyword evidence="3 8" id="KW-0964">Secreted</keyword>
<comment type="subcellular location">
    <subcellularLocation>
        <location evidence="1 8">Secreted</location>
    </subcellularLocation>
</comment>
<dbReference type="EMBL" id="JANPWZ010000018">
    <property type="protein sequence ID" value="KAJ3580271.1"/>
    <property type="molecule type" value="Genomic_DNA"/>
</dbReference>
<dbReference type="VEuPathDB" id="FungiDB:F4678DRAFT_311792"/>
<evidence type="ECO:0000256" key="6">
    <source>
        <dbReference type="ARBA" id="ARBA00036818"/>
    </source>
</evidence>
<evidence type="ECO:0000313" key="11">
    <source>
        <dbReference type="Proteomes" id="UP001148614"/>
    </source>
</evidence>
<dbReference type="GO" id="GO:0047490">
    <property type="term" value="F:pectin lyase activity"/>
    <property type="evidence" value="ECO:0007669"/>
    <property type="project" value="UniProtKB-EC"/>
</dbReference>
<sequence length="479" mass="50399">MDVAATGACSYMSGHGLPHPGKRVLMASYWLAPSCSHYGTCSHEVISRDARSIESAVTAITPTYREQPGPSYERSITQAPSLFTMKSTLGILGTALSLLVSLAAALPEGERSEGTSHAKRQISSIVKGTPPGFAYAATGGGTATPVYPTTVAQLEAYLTSDEPQNIVISGTFNFAGTEGTTTYQACDPYSCAHTSGGQGLLNTLNGCGSQSLYSASIDVAAYVGIYVKSDKTLVGVNGATLNGKGLRFVNGVSNIIIQNIKITNLNPQYVWGGDAITLSGVDTIWIDHVTTSSLGRQHYSFGPDQSKYITISNSFIDGRTSYSATCDGHTYWGLELVGEGDEIFFYKNYVYYTSGRSPALSGSTLLHAVNNVWSTNAGHLLEGGPNSFGLYEGNYFLNVPTVQSGFTGTLFASGSSVASQCQQYIGRSCVPNSYSGSGSLDSFTSSSWLTRLSNRGYLVVPESASSIASSVPASAGNTL</sequence>
<comment type="caution">
    <text evidence="10">The sequence shown here is derived from an EMBL/GenBank/DDBJ whole genome shotgun (WGS) entry which is preliminary data.</text>
</comment>
<organism evidence="10 11">
    <name type="scientific">Xylaria arbuscula</name>
    <dbReference type="NCBI Taxonomy" id="114810"/>
    <lineage>
        <taxon>Eukaryota</taxon>
        <taxon>Fungi</taxon>
        <taxon>Dikarya</taxon>
        <taxon>Ascomycota</taxon>
        <taxon>Pezizomycotina</taxon>
        <taxon>Sordariomycetes</taxon>
        <taxon>Xylariomycetidae</taxon>
        <taxon>Xylariales</taxon>
        <taxon>Xylariaceae</taxon>
        <taxon>Xylaria</taxon>
    </lineage>
</organism>
<dbReference type="GO" id="GO:0000272">
    <property type="term" value="P:polysaccharide catabolic process"/>
    <property type="evidence" value="ECO:0007669"/>
    <property type="project" value="UniProtKB-KW"/>
</dbReference>
<keyword evidence="4" id="KW-0732">Signal</keyword>
<keyword evidence="8" id="KW-0119">Carbohydrate metabolism</keyword>
<evidence type="ECO:0000256" key="8">
    <source>
        <dbReference type="RuleBase" id="RU361173"/>
    </source>
</evidence>
<keyword evidence="11" id="KW-1185">Reference proteome</keyword>
<dbReference type="GO" id="GO:0030570">
    <property type="term" value="F:pectate lyase activity"/>
    <property type="evidence" value="ECO:0007669"/>
    <property type="project" value="InterPro"/>
</dbReference>
<dbReference type="GO" id="GO:0005576">
    <property type="term" value="C:extracellular region"/>
    <property type="evidence" value="ECO:0007669"/>
    <property type="project" value="UniProtKB-SubCell"/>
</dbReference>
<keyword evidence="5 8" id="KW-0456">Lyase</keyword>
<dbReference type="AlphaFoldDB" id="A0A9W8TSH8"/>
<dbReference type="EC" id="4.2.2.10" evidence="7"/>
<dbReference type="PANTHER" id="PTHR31683:SF16">
    <property type="entry name" value="PECTIN LYASE A-RELATED"/>
    <property type="match status" value="1"/>
</dbReference>
<dbReference type="Pfam" id="PF00544">
    <property type="entry name" value="Pectate_lyase_4"/>
    <property type="match status" value="1"/>
</dbReference>
<name>A0A9W8TSH8_9PEZI</name>
<reference evidence="10" key="1">
    <citation type="submission" date="2022-07" db="EMBL/GenBank/DDBJ databases">
        <title>Genome Sequence of Xylaria arbuscula.</title>
        <authorList>
            <person name="Buettner E."/>
        </authorList>
    </citation>
    <scope>NUCLEOTIDE SEQUENCE</scope>
    <source>
        <strain evidence="10">VT107</strain>
    </source>
</reference>
<gene>
    <name evidence="10" type="ORF">NPX13_g300</name>
</gene>
<evidence type="ECO:0000256" key="3">
    <source>
        <dbReference type="ARBA" id="ARBA00022525"/>
    </source>
</evidence>
<evidence type="ECO:0000256" key="2">
    <source>
        <dbReference type="ARBA" id="ARBA00010980"/>
    </source>
</evidence>
<evidence type="ECO:0000256" key="1">
    <source>
        <dbReference type="ARBA" id="ARBA00004613"/>
    </source>
</evidence>
<dbReference type="PANTHER" id="PTHR31683">
    <property type="entry name" value="PECTATE LYASE 18-RELATED"/>
    <property type="match status" value="1"/>
</dbReference>
<evidence type="ECO:0000259" key="9">
    <source>
        <dbReference type="SMART" id="SM00656"/>
    </source>
</evidence>
<dbReference type="InterPro" id="IPR011050">
    <property type="entry name" value="Pectin_lyase_fold/virulence"/>
</dbReference>
<dbReference type="InterPro" id="IPR002022">
    <property type="entry name" value="Pec_lyase"/>
</dbReference>
<accession>A0A9W8TSH8</accession>
<feature type="domain" description="Pectate lyase" evidence="9">
    <location>
        <begin position="184"/>
        <end position="402"/>
    </location>
</feature>
<keyword evidence="8" id="KW-0624">Polysaccharide degradation</keyword>
<dbReference type="InterPro" id="IPR012334">
    <property type="entry name" value="Pectin_lyas_fold"/>
</dbReference>
<evidence type="ECO:0000256" key="5">
    <source>
        <dbReference type="ARBA" id="ARBA00023239"/>
    </source>
</evidence>
<dbReference type="Proteomes" id="UP001148614">
    <property type="component" value="Unassembled WGS sequence"/>
</dbReference>
<comment type="similarity">
    <text evidence="2 8">Belongs to the polysaccharide lyase 1 family.</text>
</comment>
<evidence type="ECO:0000256" key="7">
    <source>
        <dbReference type="ARBA" id="ARBA00039082"/>
    </source>
</evidence>
<protein>
    <recommendedName>
        <fullName evidence="7">pectin lyase</fullName>
        <ecNumber evidence="7">4.2.2.10</ecNumber>
    </recommendedName>
</protein>
<proteinExistence type="inferred from homology"/>
<dbReference type="Gene3D" id="2.160.20.10">
    <property type="entry name" value="Single-stranded right-handed beta-helix, Pectin lyase-like"/>
    <property type="match status" value="1"/>
</dbReference>
<comment type="catalytic activity">
    <reaction evidence="6">
        <text>Eliminative cleavage of (1-&gt;4)-alpha-D-galacturonan methyl ester to give oligosaccharides with 4-deoxy-6-O-methyl-alpha-D-galact-4-enuronosyl groups at their non-reducing ends.</text>
        <dbReference type="EC" id="4.2.2.10"/>
    </reaction>
</comment>
<dbReference type="InterPro" id="IPR045032">
    <property type="entry name" value="PEL"/>
</dbReference>
<evidence type="ECO:0000313" key="10">
    <source>
        <dbReference type="EMBL" id="KAJ3580271.1"/>
    </source>
</evidence>
<evidence type="ECO:0000256" key="4">
    <source>
        <dbReference type="ARBA" id="ARBA00022729"/>
    </source>
</evidence>
<dbReference type="SMART" id="SM00656">
    <property type="entry name" value="Amb_all"/>
    <property type="match status" value="1"/>
</dbReference>
<dbReference type="SUPFAM" id="SSF51126">
    <property type="entry name" value="Pectin lyase-like"/>
    <property type="match status" value="1"/>
</dbReference>